<dbReference type="HOGENOM" id="CLU_1190831_0_0_1"/>
<name>R7UNI6_CAPTE</name>
<evidence type="ECO:0000313" key="3">
    <source>
        <dbReference type="Proteomes" id="UP000014760"/>
    </source>
</evidence>
<sequence>MEGITQEQLPLLVIHAVKDPSVLESIQVVLATDHDLVVDLAAAKNGPEMKSLEEAVAASVDKIAELENKVELLIIKGDKQEQYPQCFSIRNLGIGESLNKDPYLKIKRLFQAMGVDPVIQRCHRFGPLRKSPGSLPLSSQGGFRCPAPRPILCQFTGQRGQDGSHKARKEVNGQYPSVYLNKDLSKLRASITTVEVTMSSSDPDHENDEKIKNLSYLDPDIHLLVQKIANAIA</sequence>
<evidence type="ECO:0000313" key="2">
    <source>
        <dbReference type="EnsemblMetazoa" id="CapteP211695"/>
    </source>
</evidence>
<protein>
    <submittedName>
        <fullName evidence="1 2">Uncharacterized protein</fullName>
    </submittedName>
</protein>
<gene>
    <name evidence="1" type="ORF">CAPTEDRAFT_211695</name>
</gene>
<reference evidence="3" key="1">
    <citation type="submission" date="2012-12" db="EMBL/GenBank/DDBJ databases">
        <authorList>
            <person name="Hellsten U."/>
            <person name="Grimwood J."/>
            <person name="Chapman J.A."/>
            <person name="Shapiro H."/>
            <person name="Aerts A."/>
            <person name="Otillar R.P."/>
            <person name="Terry A.Y."/>
            <person name="Boore J.L."/>
            <person name="Simakov O."/>
            <person name="Marletaz F."/>
            <person name="Cho S.-J."/>
            <person name="Edsinger-Gonzales E."/>
            <person name="Havlak P."/>
            <person name="Kuo D.-H."/>
            <person name="Larsson T."/>
            <person name="Lv J."/>
            <person name="Arendt D."/>
            <person name="Savage R."/>
            <person name="Osoegawa K."/>
            <person name="de Jong P."/>
            <person name="Lindberg D.R."/>
            <person name="Seaver E.C."/>
            <person name="Weisblat D.A."/>
            <person name="Putnam N.H."/>
            <person name="Grigoriev I.V."/>
            <person name="Rokhsar D.S."/>
        </authorList>
    </citation>
    <scope>NUCLEOTIDE SEQUENCE</scope>
    <source>
        <strain evidence="3">I ESC-2004</strain>
    </source>
</reference>
<reference evidence="2" key="3">
    <citation type="submission" date="2015-06" db="UniProtKB">
        <authorList>
            <consortium name="EnsemblMetazoa"/>
        </authorList>
    </citation>
    <scope>IDENTIFICATION</scope>
</reference>
<dbReference type="EnsemblMetazoa" id="CapteT211695">
    <property type="protein sequence ID" value="CapteP211695"/>
    <property type="gene ID" value="CapteG211695"/>
</dbReference>
<dbReference type="EMBL" id="AMQN01007000">
    <property type="status" value="NOT_ANNOTATED_CDS"/>
    <property type="molecule type" value="Genomic_DNA"/>
</dbReference>
<dbReference type="OrthoDB" id="6079589at2759"/>
<dbReference type="Proteomes" id="UP000014760">
    <property type="component" value="Unassembled WGS sequence"/>
</dbReference>
<dbReference type="AlphaFoldDB" id="R7UNI6"/>
<evidence type="ECO:0000313" key="1">
    <source>
        <dbReference type="EMBL" id="ELU07653.1"/>
    </source>
</evidence>
<proteinExistence type="predicted"/>
<organism evidence="1">
    <name type="scientific">Capitella teleta</name>
    <name type="common">Polychaete worm</name>
    <dbReference type="NCBI Taxonomy" id="283909"/>
    <lineage>
        <taxon>Eukaryota</taxon>
        <taxon>Metazoa</taxon>
        <taxon>Spiralia</taxon>
        <taxon>Lophotrochozoa</taxon>
        <taxon>Annelida</taxon>
        <taxon>Polychaeta</taxon>
        <taxon>Sedentaria</taxon>
        <taxon>Scolecida</taxon>
        <taxon>Capitellidae</taxon>
        <taxon>Capitella</taxon>
    </lineage>
</organism>
<accession>R7UNI6</accession>
<dbReference type="EMBL" id="KB299712">
    <property type="protein sequence ID" value="ELU07653.1"/>
    <property type="molecule type" value="Genomic_DNA"/>
</dbReference>
<keyword evidence="3" id="KW-1185">Reference proteome</keyword>
<reference evidence="1 3" key="2">
    <citation type="journal article" date="2013" name="Nature">
        <title>Insights into bilaterian evolution from three spiralian genomes.</title>
        <authorList>
            <person name="Simakov O."/>
            <person name="Marletaz F."/>
            <person name="Cho S.J."/>
            <person name="Edsinger-Gonzales E."/>
            <person name="Havlak P."/>
            <person name="Hellsten U."/>
            <person name="Kuo D.H."/>
            <person name="Larsson T."/>
            <person name="Lv J."/>
            <person name="Arendt D."/>
            <person name="Savage R."/>
            <person name="Osoegawa K."/>
            <person name="de Jong P."/>
            <person name="Grimwood J."/>
            <person name="Chapman J.A."/>
            <person name="Shapiro H."/>
            <person name="Aerts A."/>
            <person name="Otillar R.P."/>
            <person name="Terry A.Y."/>
            <person name="Boore J.L."/>
            <person name="Grigoriev I.V."/>
            <person name="Lindberg D.R."/>
            <person name="Seaver E.C."/>
            <person name="Weisblat D.A."/>
            <person name="Putnam N.H."/>
            <person name="Rokhsar D.S."/>
        </authorList>
    </citation>
    <scope>NUCLEOTIDE SEQUENCE</scope>
    <source>
        <strain evidence="1 3">I ESC-2004</strain>
    </source>
</reference>